<evidence type="ECO:0000313" key="4">
    <source>
        <dbReference type="Proteomes" id="UP001165565"/>
    </source>
</evidence>
<dbReference type="InterPro" id="IPR003996">
    <property type="entry name" value="RTX_toxin-activating_protC_bac"/>
</dbReference>
<organism evidence="3 4">
    <name type="scientific">Sphingomonas lycopersici</name>
    <dbReference type="NCBI Taxonomy" id="2951807"/>
    <lineage>
        <taxon>Bacteria</taxon>
        <taxon>Pseudomonadati</taxon>
        <taxon>Pseudomonadota</taxon>
        <taxon>Alphaproteobacteria</taxon>
        <taxon>Sphingomonadales</taxon>
        <taxon>Sphingomonadaceae</taxon>
        <taxon>Sphingomonas</taxon>
    </lineage>
</organism>
<dbReference type="AlphaFoldDB" id="A0AA42CS06"/>
<dbReference type="GO" id="GO:0005737">
    <property type="term" value="C:cytoplasm"/>
    <property type="evidence" value="ECO:0007669"/>
    <property type="project" value="UniProtKB-SubCell"/>
</dbReference>
<keyword evidence="2" id="KW-0963">Cytoplasm</keyword>
<dbReference type="Pfam" id="PF02794">
    <property type="entry name" value="HlyC"/>
    <property type="match status" value="2"/>
</dbReference>
<evidence type="ECO:0000313" key="3">
    <source>
        <dbReference type="EMBL" id="MCW6536717.1"/>
    </source>
</evidence>
<protein>
    <recommendedName>
        <fullName evidence="2">RTX toxin-activating lysine-acyltransferase</fullName>
        <ecNumber evidence="2">2.3.1.-</ecNumber>
    </recommendedName>
</protein>
<proteinExistence type="inferred from homology"/>
<gene>
    <name evidence="3" type="ORF">NEE01_18215</name>
</gene>
<keyword evidence="2" id="KW-0012">Acyltransferase</keyword>
<reference evidence="3" key="1">
    <citation type="submission" date="2022-06" db="EMBL/GenBank/DDBJ databases">
        <title>Sphingomonas sp. nov. isolated from rhizosphere soil of tomato.</title>
        <authorList>
            <person name="Dong H."/>
            <person name="Gao R."/>
        </authorList>
    </citation>
    <scope>NUCLEOTIDE SEQUENCE</scope>
    <source>
        <strain evidence="3">MMSM24</strain>
    </source>
</reference>
<comment type="similarity">
    <text evidence="1 2">Belongs to the RTX toxin acyltransferase family.</text>
</comment>
<accession>A0AA42CS06</accession>
<evidence type="ECO:0000256" key="2">
    <source>
        <dbReference type="RuleBase" id="RU368102"/>
    </source>
</evidence>
<dbReference type="GO" id="GO:0016746">
    <property type="term" value="F:acyltransferase activity"/>
    <property type="evidence" value="ECO:0007669"/>
    <property type="project" value="UniProtKB-UniRule"/>
</dbReference>
<sequence length="168" mass="18617">MNVETTNGPRSVAEALGQITWLLTQSPVHKHLKLADLEWSIMPALLQEQFRVFRFGPLPGLEAVNPGDFIPGVTKEGLEQMPLGVALWAWLSEAAEQKVERGERLEPAEWKSGDRLWLLELIAPFSTAENRLAEAMMADLINGPFAGQTFSLHRTDPATGRKDKVAFG</sequence>
<dbReference type="GO" id="GO:0031640">
    <property type="term" value="P:killing of cells of another organism"/>
    <property type="evidence" value="ECO:0007669"/>
    <property type="project" value="UniProtKB-KW"/>
</dbReference>
<dbReference type="GO" id="GO:0009404">
    <property type="term" value="P:toxin metabolic process"/>
    <property type="evidence" value="ECO:0007669"/>
    <property type="project" value="UniProtKB-UniRule"/>
</dbReference>
<dbReference type="Proteomes" id="UP001165565">
    <property type="component" value="Unassembled WGS sequence"/>
</dbReference>
<keyword evidence="4" id="KW-1185">Reference proteome</keyword>
<name>A0AA42CS06_9SPHN</name>
<comment type="caution">
    <text evidence="3">The sequence shown here is derived from an EMBL/GenBank/DDBJ whole genome shotgun (WGS) entry which is preliminary data.</text>
</comment>
<dbReference type="EMBL" id="JANFAV010000015">
    <property type="protein sequence ID" value="MCW6536717.1"/>
    <property type="molecule type" value="Genomic_DNA"/>
</dbReference>
<dbReference type="EC" id="2.3.1.-" evidence="2"/>
<keyword evidence="2" id="KW-0204">Cytolysis</keyword>
<comment type="subcellular location">
    <subcellularLocation>
        <location evidence="2">Cytoplasm</location>
    </subcellularLocation>
</comment>
<keyword evidence="2" id="KW-0808">Transferase</keyword>
<evidence type="ECO:0000256" key="1">
    <source>
        <dbReference type="ARBA" id="ARBA00005686"/>
    </source>
</evidence>
<comment type="function">
    <text evidence="2">Involved in fatty acylation of protoxin at internal lysine residues, thereby converting it to the active toxin.</text>
</comment>